<comment type="caution">
    <text evidence="2">The sequence shown here is derived from an EMBL/GenBank/DDBJ whole genome shotgun (WGS) entry which is preliminary data.</text>
</comment>
<keyword evidence="1" id="KW-1133">Transmembrane helix</keyword>
<evidence type="ECO:0000313" key="3">
    <source>
        <dbReference type="Proteomes" id="UP000283255"/>
    </source>
</evidence>
<accession>A0A418Y9Q8</accession>
<gene>
    <name evidence="2" type="ORF">D1Z90_19285</name>
</gene>
<feature type="transmembrane region" description="Helical" evidence="1">
    <location>
        <begin position="208"/>
        <end position="227"/>
    </location>
</feature>
<evidence type="ECO:0000256" key="1">
    <source>
        <dbReference type="SAM" id="Phobius"/>
    </source>
</evidence>
<feature type="transmembrane region" description="Helical" evidence="1">
    <location>
        <begin position="74"/>
        <end position="92"/>
    </location>
</feature>
<feature type="transmembrane region" description="Helical" evidence="1">
    <location>
        <begin position="263"/>
        <end position="280"/>
    </location>
</feature>
<organism evidence="2 3">
    <name type="scientific">Motilimonas pumila</name>
    <dbReference type="NCBI Taxonomy" id="2303987"/>
    <lineage>
        <taxon>Bacteria</taxon>
        <taxon>Pseudomonadati</taxon>
        <taxon>Pseudomonadota</taxon>
        <taxon>Gammaproteobacteria</taxon>
        <taxon>Alteromonadales</taxon>
        <taxon>Alteromonadales genera incertae sedis</taxon>
        <taxon>Motilimonas</taxon>
    </lineage>
</organism>
<feature type="transmembrane region" description="Helical" evidence="1">
    <location>
        <begin position="286"/>
        <end position="308"/>
    </location>
</feature>
<evidence type="ECO:0008006" key="4">
    <source>
        <dbReference type="Google" id="ProtNLM"/>
    </source>
</evidence>
<keyword evidence="3" id="KW-1185">Reference proteome</keyword>
<feature type="transmembrane region" description="Helical" evidence="1">
    <location>
        <begin position="151"/>
        <end position="171"/>
    </location>
</feature>
<dbReference type="Proteomes" id="UP000283255">
    <property type="component" value="Unassembled WGS sequence"/>
</dbReference>
<feature type="transmembrane region" description="Helical" evidence="1">
    <location>
        <begin position="99"/>
        <end position="120"/>
    </location>
</feature>
<dbReference type="AlphaFoldDB" id="A0A418Y9Q8"/>
<protein>
    <recommendedName>
        <fullName evidence="4">DUF2157 domain-containing protein</fullName>
    </recommendedName>
</protein>
<dbReference type="OrthoDB" id="9770600at2"/>
<name>A0A418Y9Q8_9GAMM</name>
<feature type="transmembrane region" description="Helical" evidence="1">
    <location>
        <begin position="239"/>
        <end position="258"/>
    </location>
</feature>
<dbReference type="EMBL" id="QZCH01000043">
    <property type="protein sequence ID" value="RJG38171.1"/>
    <property type="molecule type" value="Genomic_DNA"/>
</dbReference>
<reference evidence="2 3" key="2">
    <citation type="submission" date="2019-01" db="EMBL/GenBank/DDBJ databases">
        <title>Motilimonas pumilus sp. nov., isolated from the gut of sea cucumber (Apostichopus japonicus).</title>
        <authorList>
            <person name="Wang F.-Q."/>
            <person name="Ren L.-H."/>
            <person name="Lin Y.-W."/>
            <person name="Sun G.-H."/>
            <person name="Du Z.-J."/>
            <person name="Zhao J.-X."/>
            <person name="Liu X.-J."/>
            <person name="Liu L.-J."/>
        </authorList>
    </citation>
    <scope>NUCLEOTIDE SEQUENCE [LARGE SCALE GENOMIC DNA]</scope>
    <source>
        <strain evidence="2 3">PLHSC7-2</strain>
    </source>
</reference>
<dbReference type="RefSeq" id="WP_119912432.1">
    <property type="nucleotide sequence ID" value="NZ_QZCH01000043.1"/>
</dbReference>
<keyword evidence="1" id="KW-0812">Transmembrane</keyword>
<evidence type="ECO:0000313" key="2">
    <source>
        <dbReference type="EMBL" id="RJG38171.1"/>
    </source>
</evidence>
<reference evidence="2 3" key="1">
    <citation type="submission" date="2018-09" db="EMBL/GenBank/DDBJ databases">
        <authorList>
            <person name="Wang F."/>
        </authorList>
    </citation>
    <scope>NUCLEOTIDE SEQUENCE [LARGE SCALE GENOMIC DNA]</scope>
    <source>
        <strain evidence="2 3">PLHSC7-2</strain>
    </source>
</reference>
<proteinExistence type="predicted"/>
<keyword evidence="1" id="KW-0472">Membrane</keyword>
<feature type="transmembrane region" description="Helical" evidence="1">
    <location>
        <begin position="51"/>
        <end position="68"/>
    </location>
</feature>
<feature type="transmembrane region" description="Helical" evidence="1">
    <location>
        <begin position="177"/>
        <end position="196"/>
    </location>
</feature>
<feature type="transmembrane region" description="Helical" evidence="1">
    <location>
        <begin position="126"/>
        <end position="144"/>
    </location>
</feature>
<sequence length="333" mass="36753">MYQEEDLKQAVQQGIFSADAVAEFKQLVASRRGTPQADEESFKLIGGFNDIFIVITCAILLSCSYWIMADNNQHLAWTLVSLLSWGLAEFFVRKRKMALPAIFLLLVFVGSLIAHSLVWMPLDEKNTWVLATGVAALGAALHWWRFRVPITIAAGTAASVLFVLASIVSAWPQLIEHAMPMLFTCGVVIFAFALCWDRADTAREDYQSDVAFWLHLMAAPLIIHPVFSHLGILMGEDNFYSTIWIVALYVVMTLVSLVIDRRAFMLSSLVYVIYAITNIVEVMGGIASSLALTGVVVGSVLLLLSAFWQQARASLLNILPQGITRNVPAAQAD</sequence>